<dbReference type="PANTHER" id="PTHR30615">
    <property type="entry name" value="UNCHARACTERIZED PROTEIN YJBQ-RELATED"/>
    <property type="match status" value="1"/>
</dbReference>
<reference evidence="2 3" key="1">
    <citation type="submission" date="2017-04" db="EMBL/GenBank/DDBJ databases">
        <title>Genomic insights into metabolism of Thermodesulfobium acidiphilum.</title>
        <authorList>
            <person name="Toshchakov S.V."/>
            <person name="Frolov E.N."/>
            <person name="Kublanov I.V."/>
            <person name="Samarov N.I."/>
            <person name="Novikov A."/>
            <person name="Lebedinsky A.V."/>
            <person name="Bonch-Osmolovskaya E.A."/>
            <person name="Chernyh N.A."/>
        </authorList>
    </citation>
    <scope>NUCLEOTIDE SEQUENCE [LARGE SCALE GENOMIC DNA]</scope>
    <source>
        <strain evidence="2 3">3127-1</strain>
    </source>
</reference>
<dbReference type="OrthoDB" id="9801725at2"/>
<dbReference type="Pfam" id="PF01894">
    <property type="entry name" value="YjbQ"/>
    <property type="match status" value="1"/>
</dbReference>
<dbReference type="Gene3D" id="2.60.120.460">
    <property type="entry name" value="YjbQ-like"/>
    <property type="match status" value="1"/>
</dbReference>
<proteinExistence type="inferred from homology"/>
<sequence>MIESVSLKTSKRLQLIDVTSMIDSALKEFYGDYNGALLCYVPHTTAAITINEAADHDVALDIESFLKLHLPEGIKFRHLEGNSDAHVISTLIGSSVMVPVESGNLKLGRWQGIFFVEADGPRTRSINLVKLTS</sequence>
<evidence type="ECO:0000313" key="2">
    <source>
        <dbReference type="EMBL" id="AWB09685.1"/>
    </source>
</evidence>
<dbReference type="SUPFAM" id="SSF111038">
    <property type="entry name" value="YjbQ-like"/>
    <property type="match status" value="1"/>
</dbReference>
<dbReference type="AlphaFoldDB" id="A0A2R4VYS5"/>
<keyword evidence="3" id="KW-1185">Reference proteome</keyword>
<dbReference type="EMBL" id="CP020921">
    <property type="protein sequence ID" value="AWB09685.1"/>
    <property type="molecule type" value="Genomic_DNA"/>
</dbReference>
<protein>
    <submittedName>
        <fullName evidence="2">Secondary thiamine-phosphate synthase enzyme</fullName>
    </submittedName>
</protein>
<dbReference type="PANTHER" id="PTHR30615:SF8">
    <property type="entry name" value="UPF0047 PROTEIN C4A8.02C"/>
    <property type="match status" value="1"/>
</dbReference>
<dbReference type="InterPro" id="IPR035917">
    <property type="entry name" value="YjbQ-like_sf"/>
</dbReference>
<evidence type="ECO:0000256" key="1">
    <source>
        <dbReference type="ARBA" id="ARBA00005534"/>
    </source>
</evidence>
<dbReference type="Proteomes" id="UP000244792">
    <property type="component" value="Chromosome"/>
</dbReference>
<dbReference type="RefSeq" id="WP_108308315.1">
    <property type="nucleotide sequence ID" value="NZ_CP020921.1"/>
</dbReference>
<dbReference type="KEGG" id="taci:TDSAC_0303"/>
<gene>
    <name evidence="2" type="ORF">TDSAC_0303</name>
</gene>
<accession>A0A2R4VYS5</accession>
<name>A0A2R4VYS5_THEAF</name>
<dbReference type="PIRSF" id="PIRSF004681">
    <property type="entry name" value="UCP004681"/>
    <property type="match status" value="1"/>
</dbReference>
<comment type="similarity">
    <text evidence="1">Belongs to the UPF0047 family.</text>
</comment>
<evidence type="ECO:0000313" key="3">
    <source>
        <dbReference type="Proteomes" id="UP000244792"/>
    </source>
</evidence>
<dbReference type="InterPro" id="IPR001602">
    <property type="entry name" value="UPF0047_YjbQ-like"/>
</dbReference>
<dbReference type="NCBIfam" id="TIGR00149">
    <property type="entry name" value="TIGR00149_YjbQ"/>
    <property type="match status" value="1"/>
</dbReference>
<organism evidence="2 3">
    <name type="scientific">Thermodesulfobium acidiphilum</name>
    <dbReference type="NCBI Taxonomy" id="1794699"/>
    <lineage>
        <taxon>Bacteria</taxon>
        <taxon>Pseudomonadati</taxon>
        <taxon>Thermodesulfobiota</taxon>
        <taxon>Thermodesulfobiia</taxon>
        <taxon>Thermodesulfobiales</taxon>
        <taxon>Thermodesulfobiaceae</taxon>
        <taxon>Thermodesulfobium</taxon>
    </lineage>
</organism>